<evidence type="ECO:0000256" key="1">
    <source>
        <dbReference type="ARBA" id="ARBA00022737"/>
    </source>
</evidence>
<keyword evidence="1" id="KW-0677">Repeat</keyword>
<feature type="domain" description="Nephrocystin 3-like N-terminal" evidence="5">
    <location>
        <begin position="743"/>
        <end position="915"/>
    </location>
</feature>
<dbReference type="Gene3D" id="1.25.40.10">
    <property type="entry name" value="Tetratricopeptide repeat domain"/>
    <property type="match status" value="1"/>
</dbReference>
<dbReference type="InterPro" id="IPR019734">
    <property type="entry name" value="TPR_rpt"/>
</dbReference>
<dbReference type="InterPro" id="IPR031350">
    <property type="entry name" value="Goodbye_dom"/>
</dbReference>
<feature type="region of interest" description="Disordered" evidence="3">
    <location>
        <begin position="1339"/>
        <end position="1369"/>
    </location>
</feature>
<dbReference type="InterPro" id="IPR011990">
    <property type="entry name" value="TPR-like_helical_dom_sf"/>
</dbReference>
<dbReference type="Gene3D" id="3.40.50.300">
    <property type="entry name" value="P-loop containing nucleotide triphosphate hydrolases"/>
    <property type="match status" value="1"/>
</dbReference>
<evidence type="ECO:0000259" key="4">
    <source>
        <dbReference type="Pfam" id="PF17109"/>
    </source>
</evidence>
<dbReference type="InterPro" id="IPR027417">
    <property type="entry name" value="P-loop_NTPase"/>
</dbReference>
<accession>A0A9P7R5Y3</accession>
<evidence type="ECO:0000259" key="5">
    <source>
        <dbReference type="Pfam" id="PF24883"/>
    </source>
</evidence>
<dbReference type="Proteomes" id="UP000699042">
    <property type="component" value="Unassembled WGS sequence"/>
</dbReference>
<dbReference type="PANTHER" id="PTHR10039:SF17">
    <property type="entry name" value="FUNGAL STAND N-TERMINAL GOODBYE DOMAIN-CONTAINING PROTEIN-RELATED"/>
    <property type="match status" value="1"/>
</dbReference>
<evidence type="ECO:0000256" key="2">
    <source>
        <dbReference type="PROSITE-ProRule" id="PRU00339"/>
    </source>
</evidence>
<dbReference type="InterPro" id="IPR056884">
    <property type="entry name" value="NPHP3-like_N"/>
</dbReference>
<dbReference type="EMBL" id="JAESDN010000005">
    <property type="protein sequence ID" value="KAG7050115.1"/>
    <property type="molecule type" value="Genomic_DNA"/>
</dbReference>
<reference evidence="6" key="1">
    <citation type="submission" date="2021-05" db="EMBL/GenBank/DDBJ databases">
        <title>Comparative genomics of three Colletotrichum scovillei strains and genetic complementation revealed genes involved fungal growth and virulence on chili pepper.</title>
        <authorList>
            <person name="Hsieh D.-K."/>
            <person name="Chuang S.-C."/>
            <person name="Chen C.-Y."/>
            <person name="Chao Y.-T."/>
            <person name="Lu M.-Y.J."/>
            <person name="Lee M.-H."/>
            <person name="Shih M.-C."/>
        </authorList>
    </citation>
    <scope>NUCLEOTIDE SEQUENCE</scope>
    <source>
        <strain evidence="6">Coll-153</strain>
    </source>
</reference>
<evidence type="ECO:0000313" key="6">
    <source>
        <dbReference type="EMBL" id="KAG7050115.1"/>
    </source>
</evidence>
<protein>
    <submittedName>
        <fullName evidence="6">Neutral amino acid permease protein</fullName>
    </submittedName>
</protein>
<keyword evidence="7" id="KW-1185">Reference proteome</keyword>
<feature type="repeat" description="TPR" evidence="2">
    <location>
        <begin position="1428"/>
        <end position="1461"/>
    </location>
</feature>
<feature type="domain" description="Fungal STAND N-terminal Goodbye" evidence="4">
    <location>
        <begin position="481"/>
        <end position="603"/>
    </location>
</feature>
<proteinExistence type="predicted"/>
<evidence type="ECO:0000313" key="7">
    <source>
        <dbReference type="Proteomes" id="UP000699042"/>
    </source>
</evidence>
<dbReference type="Pfam" id="PF17109">
    <property type="entry name" value="Goodbye"/>
    <property type="match status" value="1"/>
</dbReference>
<keyword evidence="2" id="KW-0802">TPR repeat</keyword>
<organism evidence="6 7">
    <name type="scientific">Colletotrichum scovillei</name>
    <dbReference type="NCBI Taxonomy" id="1209932"/>
    <lineage>
        <taxon>Eukaryota</taxon>
        <taxon>Fungi</taxon>
        <taxon>Dikarya</taxon>
        <taxon>Ascomycota</taxon>
        <taxon>Pezizomycotina</taxon>
        <taxon>Sordariomycetes</taxon>
        <taxon>Hypocreomycetidae</taxon>
        <taxon>Glomerellales</taxon>
        <taxon>Glomerellaceae</taxon>
        <taxon>Colletotrichum</taxon>
        <taxon>Colletotrichum acutatum species complex</taxon>
    </lineage>
</organism>
<feature type="compositionally biased region" description="Low complexity" evidence="3">
    <location>
        <begin position="1358"/>
        <end position="1368"/>
    </location>
</feature>
<comment type="caution">
    <text evidence="6">The sequence shown here is derived from an EMBL/GenBank/DDBJ whole genome shotgun (WGS) entry which is preliminary data.</text>
</comment>
<evidence type="ECO:0000256" key="3">
    <source>
        <dbReference type="SAM" id="MobiDB-lite"/>
    </source>
</evidence>
<dbReference type="SUPFAM" id="SSF81901">
    <property type="entry name" value="HCP-like"/>
    <property type="match status" value="1"/>
</dbReference>
<name>A0A9P7R5Y3_9PEZI</name>
<dbReference type="Pfam" id="PF24883">
    <property type="entry name" value="NPHP3_N"/>
    <property type="match status" value="1"/>
</dbReference>
<sequence>MSWLCRDPAIFEEDLEVLDFEPTESRLFLIKRQNNALDYAESWTIKTCADWKQWLETDRSERQCLESSRLNLVIAGRAEFPWKHDPSALSTLPWSYQIFSRIQRRFLVHSGIVRTINRNTSCMFSPMSFEWNLNDSKQKSLVYLCRTTASWSGDMALSVTFIPSTLTTNAVLFGCDLKKPDMYDDRLTLADIITSRLKNSDTPVFHPMMLPTIFADVERDRQIELVREKLEQLGRRIDRIAFKKPTVKPSAIPRSEMETLDDDEKAMSSPFGAHHLQQGMSTSSGSTTLNEDKGLVPPCTFPDEESLPTAKLWQQISRLRVGLSNWRRQLLKMISHVEDLNRVEFAPRGPFNSTYREEQRLQFFLTGERIRDRLQELVDEYDEYIRECSHIMDGFSLATQLEISQIGRSDAKTNQEISRVNLDVAKMTRRDGSIMKSIAVLGMIFLPASFATNRATMREQEASDSPSKKLANGDKSMDEIWAAAAEHFREICGESLNKGELKSFEDVQRQIENSGKVNTSPSPEDSWETAKNVGLSSLKYLKMLVGAASQASSFIPIPAVASNITASALSFVFDIPQAIKGYNDAVDQVFSEVSSALSQFQIYQSMDSVDRLLINQINLVLIRFVEVCAHVVKHRQGRRRDRVFQRVKSIFDSDTDLAGAMAAFKGALQGQRDVEGTVTLAVVVETQRAAQETHKGVQSLTDDADRTKTLTKIRDNLGVPSTVRLDTNTTQTVTTISDKCFNGTGSWIWTHEAYTSWTASNDKDVLVVSGPESSGKTSVTALITKRLEEQKGRTYVAHYFFPVSTKKSENDKNPVQTALKYMAFQIARVDATVRKALNKACDAGPAAFRRSSSIENLEKLWSDLKIGAPGSGATYYLVFDGIENLHQDQLKMLLEFVFGSRSKEKPTRRVRILVSGTDAKLKTAYQPNFDDALRIQMEKENEQDMRLVIIESLNKQGVLPNAGTNSQQQKARDKILEKLPQNVNGRYSTFQPQLDGVIRLLSTRMATVEELDRMLDQSMSSFEAAINDLQRSLTADEIIELNEMLKWALYSHYYLTLEQLESAMRLFSGIESLTSLEYVIRNKYSAVLMIEDGSVFPQDGVVEYLQKQRELSNRSANSKDRPTISMTITINNVDQELCGHFLWDLADMAIRDKFKFDFNNSNALHNSSQRIISVDEFEANQTIVTRAFNYLKGNPQEETKTIGEYLVCWLPYHLGQLRQLEDEGKGELTTNERAEIGSNLYNLFKDDAVFKRHRASLEEVYWWADEMTDVQKWLTDPTVVRKLDKPWRAKMERARYPTRGYLKEFVHMVVRGFLRERSWNVSSACRWLKEFMAADKDKVEKLPDAPTPDGDDANQEGSSTPSSSAGSSDEIDWDVASKWCQDILGLSDADLDSLWYERLAEASSWVGNNPDQALSLYQKAAQLENPSWRCYHGLGMTYYNREQLEQAIEQVELALKEAESEKTTPKPDSKEIVGLHLLLGRYNYETQKMATAAEHYLVASQSDDTEQAIAGQLGLLKAKLMSSDVTEAAQLLKIMIAGEGGERRMTEILKKIARDLEHDVLASSMFRTTKNDPELLEKMVHMMYAATQKSTAQEERHTESSNLDAQYEEEEARGVLLFDLGLAAYKFGITLDEKEPVSEALRLWTESRDQLANVGGRNAYVARSNATSALANHYFSNQGKGKDGENLEALAKLVQEEANNFDDSLTALLAALHALRGEKDKARSVLRPRVVQALQILSDEMPDNDNYGFFLLQQVLKSYRQEDFKGVFIAHSLRGQPDLVTGGLNFTAEDIKDEVTDKEKVLEVLTVLAKGTTQLVRTQVPDSASQLERIQAAKAHIDSLVLASQSNLASRVDTSHEDKPTIPDNAGSPTDVAHRILQSRISDLLKQHTPTVEVETQWFCDGYTSEGKKCEKRGDFESEFYQCVYCLDKDFCRECLARLRDPESDVITVCSEKHQWLRRPRQGEDVCVGPAAKTVPVPLGVEPVDGDANVLRARYAKDGGQMISVEEWKESLAREFDIPLDEIKSGVAALNAPEDESKSTT</sequence>
<dbReference type="PROSITE" id="PS50005">
    <property type="entry name" value="TPR"/>
    <property type="match status" value="1"/>
</dbReference>
<dbReference type="PANTHER" id="PTHR10039">
    <property type="entry name" value="AMELOGENIN"/>
    <property type="match status" value="1"/>
</dbReference>
<gene>
    <name evidence="6" type="ORF">JMJ77_012868</name>
</gene>